<evidence type="ECO:0000313" key="2">
    <source>
        <dbReference type="Proteomes" id="UP001629288"/>
    </source>
</evidence>
<accession>A0ABW9CBM2</accession>
<organism evidence="1 2">
    <name type="scientific">Paraburkholderia strydomiana</name>
    <dbReference type="NCBI Taxonomy" id="1245417"/>
    <lineage>
        <taxon>Bacteria</taxon>
        <taxon>Pseudomonadati</taxon>
        <taxon>Pseudomonadota</taxon>
        <taxon>Betaproteobacteria</taxon>
        <taxon>Burkholderiales</taxon>
        <taxon>Burkholderiaceae</taxon>
        <taxon>Paraburkholderia</taxon>
    </lineage>
</organism>
<evidence type="ECO:0008006" key="3">
    <source>
        <dbReference type="Google" id="ProtNLM"/>
    </source>
</evidence>
<dbReference type="Proteomes" id="UP001629288">
    <property type="component" value="Unassembled WGS sequence"/>
</dbReference>
<dbReference type="RefSeq" id="WP_408131474.1">
    <property type="nucleotide sequence ID" value="NZ_JAQQDD010000050.1"/>
</dbReference>
<proteinExistence type="predicted"/>
<reference evidence="1 2" key="1">
    <citation type="journal article" date="2024" name="Chem. Sci.">
        <title>Discovery of megapolipeptins by genome mining of a Burkholderiales bacteria collection.</title>
        <authorList>
            <person name="Paulo B.S."/>
            <person name="Recchia M.J.J."/>
            <person name="Lee S."/>
            <person name="Fergusson C.H."/>
            <person name="Romanowski S.B."/>
            <person name="Hernandez A."/>
            <person name="Krull N."/>
            <person name="Liu D.Y."/>
            <person name="Cavanagh H."/>
            <person name="Bos A."/>
            <person name="Gray C.A."/>
            <person name="Murphy B.T."/>
            <person name="Linington R.G."/>
            <person name="Eustaquio A.S."/>
        </authorList>
    </citation>
    <scope>NUCLEOTIDE SEQUENCE [LARGE SCALE GENOMIC DNA]</scope>
    <source>
        <strain evidence="1 2">RL17-379-BIB-C</strain>
    </source>
</reference>
<name>A0ABW9CBM2_9BURK</name>
<keyword evidence="2" id="KW-1185">Reference proteome</keyword>
<gene>
    <name evidence="1" type="ORF">PQR00_31695</name>
</gene>
<evidence type="ECO:0000313" key="1">
    <source>
        <dbReference type="EMBL" id="MFM0448179.1"/>
    </source>
</evidence>
<sequence>MKPGLVFVAGPSGKRRQYYVRSRQDAKRLERIGAASMHSREHVVGAGNVRHAADAANEALAHIKGGVA</sequence>
<dbReference type="EMBL" id="JAQQDH010000017">
    <property type="protein sequence ID" value="MFM0448179.1"/>
    <property type="molecule type" value="Genomic_DNA"/>
</dbReference>
<comment type="caution">
    <text evidence="1">The sequence shown here is derived from an EMBL/GenBank/DDBJ whole genome shotgun (WGS) entry which is preliminary data.</text>
</comment>
<protein>
    <recommendedName>
        <fullName evidence="3">Amine oxidase domain-containing protein</fullName>
    </recommendedName>
</protein>